<dbReference type="KEGG" id="spib:G8759_17170"/>
<dbReference type="EMBL" id="CP050063">
    <property type="protein sequence ID" value="QIP14220.1"/>
    <property type="molecule type" value="Genomic_DNA"/>
</dbReference>
<dbReference type="AlphaFoldDB" id="A0A6G9AP88"/>
<proteinExistence type="predicted"/>
<dbReference type="Proteomes" id="UP000501802">
    <property type="component" value="Chromosome"/>
</dbReference>
<keyword evidence="2" id="KW-1185">Reference proteome</keyword>
<accession>A0A6G9AP88</accession>
<gene>
    <name evidence="1" type="ORF">G8759_17170</name>
</gene>
<dbReference type="RefSeq" id="WP_167210044.1">
    <property type="nucleotide sequence ID" value="NZ_CP050063.1"/>
</dbReference>
<organism evidence="1 2">
    <name type="scientific">Spirosoma aureum</name>
    <dbReference type="NCBI Taxonomy" id="2692134"/>
    <lineage>
        <taxon>Bacteria</taxon>
        <taxon>Pseudomonadati</taxon>
        <taxon>Bacteroidota</taxon>
        <taxon>Cytophagia</taxon>
        <taxon>Cytophagales</taxon>
        <taxon>Cytophagaceae</taxon>
        <taxon>Spirosoma</taxon>
    </lineage>
</organism>
<name>A0A6G9AP88_9BACT</name>
<sequence length="134" mass="15238">MIRITSSNKTDEYVPSSSADLPVVIENWHQAVIDLHTWYETLSQTIAAHKQVAHKLIHANVNFYGQHPLCELERVNCAMIQEISQLISVMDKSSEQNQLSEQATIECLQAHTLRLQEQARRIQQVLCQSTLNAS</sequence>
<protein>
    <submittedName>
        <fullName evidence="1">Uncharacterized protein</fullName>
    </submittedName>
</protein>
<evidence type="ECO:0000313" key="2">
    <source>
        <dbReference type="Proteomes" id="UP000501802"/>
    </source>
</evidence>
<reference evidence="1 2" key="1">
    <citation type="submission" date="2020-03" db="EMBL/GenBank/DDBJ databases">
        <authorList>
            <person name="Kim M.K."/>
        </authorList>
    </citation>
    <scope>NUCLEOTIDE SEQUENCE [LARGE SCALE GENOMIC DNA]</scope>
    <source>
        <strain evidence="1 2">BT328</strain>
    </source>
</reference>
<evidence type="ECO:0000313" key="1">
    <source>
        <dbReference type="EMBL" id="QIP14220.1"/>
    </source>
</evidence>